<keyword evidence="2" id="KW-1185">Reference proteome</keyword>
<dbReference type="SUPFAM" id="SSF53474">
    <property type="entry name" value="alpha/beta-Hydrolases"/>
    <property type="match status" value="1"/>
</dbReference>
<reference evidence="1" key="2">
    <citation type="submission" date="2021-10" db="EMBL/GenBank/DDBJ databases">
        <title>Phylogenomics reveals ancestral predisposition of the termite-cultivated fungus Termitomyces towards a domesticated lifestyle.</title>
        <authorList>
            <person name="Auxier B."/>
            <person name="Grum-Grzhimaylo A."/>
            <person name="Cardenas M.E."/>
            <person name="Lodge J.D."/>
            <person name="Laessoe T."/>
            <person name="Pedersen O."/>
            <person name="Smith M.E."/>
            <person name="Kuyper T.W."/>
            <person name="Franco-Molano E.A."/>
            <person name="Baroni T.J."/>
            <person name="Aanen D.K."/>
        </authorList>
    </citation>
    <scope>NUCLEOTIDE SEQUENCE</scope>
    <source>
        <strain evidence="1">AP01</strain>
        <tissue evidence="1">Mycelium</tissue>
    </source>
</reference>
<proteinExistence type="predicted"/>
<evidence type="ECO:0000313" key="1">
    <source>
        <dbReference type="EMBL" id="KAG5643694.1"/>
    </source>
</evidence>
<evidence type="ECO:0000313" key="2">
    <source>
        <dbReference type="Proteomes" id="UP000775547"/>
    </source>
</evidence>
<comment type="caution">
    <text evidence="1">The sequence shown here is derived from an EMBL/GenBank/DDBJ whole genome shotgun (WGS) entry which is preliminary data.</text>
</comment>
<reference evidence="1" key="1">
    <citation type="submission" date="2020-07" db="EMBL/GenBank/DDBJ databases">
        <authorList>
            <person name="Nieuwenhuis M."/>
            <person name="Van De Peppel L.J.J."/>
        </authorList>
    </citation>
    <scope>NUCLEOTIDE SEQUENCE</scope>
    <source>
        <strain evidence="1">AP01</strain>
        <tissue evidence="1">Mycelium</tissue>
    </source>
</reference>
<dbReference type="InterPro" id="IPR029058">
    <property type="entry name" value="AB_hydrolase_fold"/>
</dbReference>
<dbReference type="Gene3D" id="3.40.50.1820">
    <property type="entry name" value="alpha/beta hydrolase"/>
    <property type="match status" value="1"/>
</dbReference>
<dbReference type="EMBL" id="JABCKV010000099">
    <property type="protein sequence ID" value="KAG5643694.1"/>
    <property type="molecule type" value="Genomic_DNA"/>
</dbReference>
<dbReference type="Proteomes" id="UP000775547">
    <property type="component" value="Unassembled WGS sequence"/>
</dbReference>
<dbReference type="AlphaFoldDB" id="A0A9P7KC22"/>
<gene>
    <name evidence="1" type="ORF">DXG03_009743</name>
</gene>
<protein>
    <submittedName>
        <fullName evidence="1">Uncharacterized protein</fullName>
    </submittedName>
</protein>
<dbReference type="OrthoDB" id="19657at2759"/>
<sequence>MLSQPEDIAAGRLEVYHLWVEAFNHDGNGPSIEADHAILQDLLHGAQQLCFNNQNNRLTEAMSKNALVQAIHNRAGSPAKLKHSYHASITCSIRVLHCEDDIAYELRHAQELEEQIRGAGIADVGLVEVAGPHYGNVINPQEINAILLDHLRASSHQGGESANRYHEHEYHACQKMITPFTKILAKYGYHPHEVDSDNSDSE</sequence>
<name>A0A9P7KC22_9AGAR</name>
<accession>A0A9P7KC22</accession>
<organism evidence="1 2">
    <name type="scientific">Asterophora parasitica</name>
    <dbReference type="NCBI Taxonomy" id="117018"/>
    <lineage>
        <taxon>Eukaryota</taxon>
        <taxon>Fungi</taxon>
        <taxon>Dikarya</taxon>
        <taxon>Basidiomycota</taxon>
        <taxon>Agaricomycotina</taxon>
        <taxon>Agaricomycetes</taxon>
        <taxon>Agaricomycetidae</taxon>
        <taxon>Agaricales</taxon>
        <taxon>Tricholomatineae</taxon>
        <taxon>Lyophyllaceae</taxon>
        <taxon>Asterophora</taxon>
    </lineage>
</organism>